<dbReference type="EMBL" id="VOLR01000013">
    <property type="protein sequence ID" value="TWX59150.1"/>
    <property type="molecule type" value="Genomic_DNA"/>
</dbReference>
<feature type="domain" description="UPF0033" evidence="1">
    <location>
        <begin position="4"/>
        <end position="72"/>
    </location>
</feature>
<accession>A0A5C6QHS8</accession>
<dbReference type="InterPro" id="IPR001455">
    <property type="entry name" value="TusA-like"/>
</dbReference>
<name>A0A5C6QHS8_9GAMM</name>
<dbReference type="GO" id="GO:0016740">
    <property type="term" value="F:transferase activity"/>
    <property type="evidence" value="ECO:0007669"/>
    <property type="project" value="UniProtKB-KW"/>
</dbReference>
<sequence length="81" mass="9322">MIYEYDASAEKCPVPLVQLRLLLKKMSSADFCLLKISDPGSIKDIPKLLTKQGYHYKESWLEKNTLELFISKAHQPLSPNR</sequence>
<keyword evidence="4" id="KW-1185">Reference proteome</keyword>
<dbReference type="CDD" id="cd00291">
    <property type="entry name" value="SirA_YedF_YeeD"/>
    <property type="match status" value="1"/>
</dbReference>
<dbReference type="SUPFAM" id="SSF64307">
    <property type="entry name" value="SirA-like"/>
    <property type="match status" value="1"/>
</dbReference>
<reference evidence="3 5" key="1">
    <citation type="submission" date="2019-07" db="EMBL/GenBank/DDBJ databases">
        <title>Genomes of sea-ice associated Colwellia species.</title>
        <authorList>
            <person name="Bowman J.P."/>
        </authorList>
    </citation>
    <scope>NUCLEOTIDE SEQUENCE [LARGE SCALE GENOMIC DNA]</scope>
    <source>
        <strain evidence="2 4">ACAM 607</strain>
        <strain evidence="3 5">IC036</strain>
    </source>
</reference>
<dbReference type="OrthoDB" id="9797352at2"/>
<evidence type="ECO:0000313" key="2">
    <source>
        <dbReference type="EMBL" id="TWX59150.1"/>
    </source>
</evidence>
<dbReference type="EMBL" id="VOLQ01000011">
    <property type="protein sequence ID" value="TWX68177.1"/>
    <property type="molecule type" value="Genomic_DNA"/>
</dbReference>
<evidence type="ECO:0000313" key="5">
    <source>
        <dbReference type="Proteomes" id="UP000321917"/>
    </source>
</evidence>
<keyword evidence="3" id="KW-0808">Transferase</keyword>
<dbReference type="RefSeq" id="WP_146799593.1">
    <property type="nucleotide sequence ID" value="NZ_VOLP01000013.1"/>
</dbReference>
<evidence type="ECO:0000313" key="3">
    <source>
        <dbReference type="EMBL" id="TWX68177.1"/>
    </source>
</evidence>
<protein>
    <submittedName>
        <fullName evidence="3">Sulfurtransferase TusA family protein</fullName>
    </submittedName>
</protein>
<gene>
    <name evidence="2" type="ORF">ESZ26_10565</name>
    <name evidence="3" type="ORF">ESZ27_07500</name>
</gene>
<evidence type="ECO:0000259" key="1">
    <source>
        <dbReference type="Pfam" id="PF01206"/>
    </source>
</evidence>
<dbReference type="AlphaFoldDB" id="A0A5C6QHS8"/>
<dbReference type="Pfam" id="PF01206">
    <property type="entry name" value="TusA"/>
    <property type="match status" value="1"/>
</dbReference>
<dbReference type="Gene3D" id="3.30.110.40">
    <property type="entry name" value="TusA-like domain"/>
    <property type="match status" value="1"/>
</dbReference>
<organism evidence="3 5">
    <name type="scientific">Colwellia hornerae</name>
    <dbReference type="NCBI Taxonomy" id="89402"/>
    <lineage>
        <taxon>Bacteria</taxon>
        <taxon>Pseudomonadati</taxon>
        <taxon>Pseudomonadota</taxon>
        <taxon>Gammaproteobacteria</taxon>
        <taxon>Alteromonadales</taxon>
        <taxon>Colwelliaceae</taxon>
        <taxon>Colwellia</taxon>
    </lineage>
</organism>
<dbReference type="Proteomes" id="UP000321525">
    <property type="component" value="Unassembled WGS sequence"/>
</dbReference>
<evidence type="ECO:0000313" key="4">
    <source>
        <dbReference type="Proteomes" id="UP000321525"/>
    </source>
</evidence>
<comment type="caution">
    <text evidence="3">The sequence shown here is derived from an EMBL/GenBank/DDBJ whole genome shotgun (WGS) entry which is preliminary data.</text>
</comment>
<dbReference type="InterPro" id="IPR036868">
    <property type="entry name" value="TusA-like_sf"/>
</dbReference>
<dbReference type="Proteomes" id="UP000321917">
    <property type="component" value="Unassembled WGS sequence"/>
</dbReference>
<proteinExistence type="predicted"/>